<proteinExistence type="predicted"/>
<dbReference type="InterPro" id="IPR045527">
    <property type="entry name" value="DUF6470"/>
</dbReference>
<dbReference type="EMBL" id="FNHW01000001">
    <property type="protein sequence ID" value="SDN02183.1"/>
    <property type="molecule type" value="Genomic_DNA"/>
</dbReference>
<dbReference type="Pfam" id="PF20074">
    <property type="entry name" value="DUF6470"/>
    <property type="match status" value="1"/>
</dbReference>
<sequence length="191" mass="21590">MAIPQLTMQSTKAQISITTTPPVQEIQQHPADLSIQQPKADLRIETTPGKLTIDQSQAWADMDLKPVSKRIEEFAQNGYNDWLEGLARMAEQGDQLMRIEDGGLPIADQAKENSEDPMLDFNIGFVPSPFSVKTNYEPSKVNIDWQVHKPVIEATINRPQHSYKPGEVHTEMKQYPTLMIQIAEPKINQLK</sequence>
<dbReference type="AlphaFoldDB" id="A0A1G9Y157"/>
<gene>
    <name evidence="1" type="ORF">SAMN04488137_3108</name>
</gene>
<dbReference type="Proteomes" id="UP000199544">
    <property type="component" value="Unassembled WGS sequence"/>
</dbReference>
<evidence type="ECO:0000313" key="2">
    <source>
        <dbReference type="Proteomes" id="UP000199544"/>
    </source>
</evidence>
<reference evidence="2" key="1">
    <citation type="submission" date="2016-10" db="EMBL/GenBank/DDBJ databases">
        <authorList>
            <person name="Varghese N."/>
            <person name="Submissions S."/>
        </authorList>
    </citation>
    <scope>NUCLEOTIDE SEQUENCE [LARGE SCALE GENOMIC DNA]</scope>
    <source>
        <strain evidence="2">CGMCC 1.6854</strain>
    </source>
</reference>
<accession>A0A1G9Y157</accession>
<organism evidence="1 2">
    <name type="scientific">Fictibacillus solisalsi</name>
    <dbReference type="NCBI Taxonomy" id="459525"/>
    <lineage>
        <taxon>Bacteria</taxon>
        <taxon>Bacillati</taxon>
        <taxon>Bacillota</taxon>
        <taxon>Bacilli</taxon>
        <taxon>Bacillales</taxon>
        <taxon>Fictibacillaceae</taxon>
        <taxon>Fictibacillus</taxon>
    </lineage>
</organism>
<keyword evidence="2" id="KW-1185">Reference proteome</keyword>
<evidence type="ECO:0000313" key="1">
    <source>
        <dbReference type="EMBL" id="SDN02183.1"/>
    </source>
</evidence>
<dbReference type="STRING" id="459525.SAMN04488137_3108"/>
<dbReference type="OrthoDB" id="2112831at2"/>
<dbReference type="RefSeq" id="WP_090235781.1">
    <property type="nucleotide sequence ID" value="NZ_FNHW01000001.1"/>
</dbReference>
<protein>
    <recommendedName>
        <fullName evidence="3">YviE</fullName>
    </recommendedName>
</protein>
<evidence type="ECO:0008006" key="3">
    <source>
        <dbReference type="Google" id="ProtNLM"/>
    </source>
</evidence>
<name>A0A1G9Y157_9BACL</name>